<evidence type="ECO:0000256" key="3">
    <source>
        <dbReference type="ARBA" id="ARBA00022806"/>
    </source>
</evidence>
<dbReference type="InterPro" id="IPR001650">
    <property type="entry name" value="Helicase_C-like"/>
</dbReference>
<accession>A0A375IBD2</accession>
<dbReference type="SMART" id="SM00490">
    <property type="entry name" value="HELICc"/>
    <property type="match status" value="1"/>
</dbReference>
<feature type="coiled-coil region" evidence="5">
    <location>
        <begin position="871"/>
        <end position="946"/>
    </location>
</feature>
<keyword evidence="1" id="KW-0547">Nucleotide-binding</keyword>
<feature type="domain" description="Helicase C-terminal" evidence="8">
    <location>
        <begin position="443"/>
        <end position="593"/>
    </location>
</feature>
<dbReference type="GO" id="GO:0016787">
    <property type="term" value="F:hydrolase activity"/>
    <property type="evidence" value="ECO:0007669"/>
    <property type="project" value="UniProtKB-KW"/>
</dbReference>
<dbReference type="PROSITE" id="PS51192">
    <property type="entry name" value="HELICASE_ATP_BIND_1"/>
    <property type="match status" value="1"/>
</dbReference>
<dbReference type="CDD" id="cd18793">
    <property type="entry name" value="SF2_C_SNF"/>
    <property type="match status" value="1"/>
</dbReference>
<evidence type="ECO:0000259" key="7">
    <source>
        <dbReference type="PROSITE" id="PS51192"/>
    </source>
</evidence>
<dbReference type="Pfam" id="PF00176">
    <property type="entry name" value="SNF2-rel_dom"/>
    <property type="match status" value="1"/>
</dbReference>
<dbReference type="GO" id="GO:0004386">
    <property type="term" value="F:helicase activity"/>
    <property type="evidence" value="ECO:0007669"/>
    <property type="project" value="UniProtKB-KW"/>
</dbReference>
<evidence type="ECO:0000256" key="6">
    <source>
        <dbReference type="SAM" id="MobiDB-lite"/>
    </source>
</evidence>
<gene>
    <name evidence="9" type="ORF">CT19425_30053</name>
</gene>
<feature type="region of interest" description="Disordered" evidence="6">
    <location>
        <begin position="360"/>
        <end position="381"/>
    </location>
</feature>
<evidence type="ECO:0000256" key="4">
    <source>
        <dbReference type="ARBA" id="ARBA00022840"/>
    </source>
</evidence>
<dbReference type="EMBL" id="LT991976">
    <property type="protein sequence ID" value="SPK70829.1"/>
    <property type="molecule type" value="Genomic_DNA"/>
</dbReference>
<evidence type="ECO:0000256" key="1">
    <source>
        <dbReference type="ARBA" id="ARBA00022741"/>
    </source>
</evidence>
<keyword evidence="4" id="KW-0067">ATP-binding</keyword>
<dbReference type="InterPro" id="IPR014001">
    <property type="entry name" value="Helicase_ATP-bd"/>
</dbReference>
<evidence type="ECO:0000256" key="2">
    <source>
        <dbReference type="ARBA" id="ARBA00022801"/>
    </source>
</evidence>
<name>A0A375IBD2_9BURK</name>
<dbReference type="RefSeq" id="WP_115660987.1">
    <property type="nucleotide sequence ID" value="NZ_LT991976.1"/>
</dbReference>
<dbReference type="Proteomes" id="UP000255505">
    <property type="component" value="Chromosome I"/>
</dbReference>
<dbReference type="InterPro" id="IPR049730">
    <property type="entry name" value="SNF2/RAD54-like_C"/>
</dbReference>
<dbReference type="PROSITE" id="PS51194">
    <property type="entry name" value="HELICASE_CTER"/>
    <property type="match status" value="1"/>
</dbReference>
<organism evidence="9 10">
    <name type="scientific">Cupriavidus taiwanensis</name>
    <dbReference type="NCBI Taxonomy" id="164546"/>
    <lineage>
        <taxon>Bacteria</taxon>
        <taxon>Pseudomonadati</taxon>
        <taxon>Pseudomonadota</taxon>
        <taxon>Betaproteobacteria</taxon>
        <taxon>Burkholderiales</taxon>
        <taxon>Burkholderiaceae</taxon>
        <taxon>Cupriavidus</taxon>
    </lineage>
</organism>
<evidence type="ECO:0000256" key="5">
    <source>
        <dbReference type="SAM" id="Coils"/>
    </source>
</evidence>
<keyword evidence="5" id="KW-0175">Coiled coil</keyword>
<evidence type="ECO:0000259" key="8">
    <source>
        <dbReference type="PROSITE" id="PS51194"/>
    </source>
</evidence>
<dbReference type="CDD" id="cd18011">
    <property type="entry name" value="DEXDc_RapA"/>
    <property type="match status" value="1"/>
</dbReference>
<reference evidence="9 10" key="1">
    <citation type="submission" date="2018-01" db="EMBL/GenBank/DDBJ databases">
        <authorList>
            <person name="Gaut B.S."/>
            <person name="Morton B.R."/>
            <person name="Clegg M.T."/>
            <person name="Duvall M.R."/>
        </authorList>
    </citation>
    <scope>NUCLEOTIDE SEQUENCE [LARGE SCALE GENOMIC DNA]</scope>
    <source>
        <strain evidence="9">Cupriavidus taiwanensis LMG 19425</strain>
    </source>
</reference>
<dbReference type="PANTHER" id="PTHR10799">
    <property type="entry name" value="SNF2/RAD54 HELICASE FAMILY"/>
    <property type="match status" value="1"/>
</dbReference>
<proteinExistence type="predicted"/>
<dbReference type="InterPro" id="IPR027417">
    <property type="entry name" value="P-loop_NTPase"/>
</dbReference>
<dbReference type="SUPFAM" id="SSF52540">
    <property type="entry name" value="P-loop containing nucleoside triphosphate hydrolases"/>
    <property type="match status" value="2"/>
</dbReference>
<dbReference type="InterPro" id="IPR038718">
    <property type="entry name" value="SNF2-like_sf"/>
</dbReference>
<evidence type="ECO:0000313" key="9">
    <source>
        <dbReference type="EMBL" id="SPK70829.1"/>
    </source>
</evidence>
<evidence type="ECO:0000313" key="10">
    <source>
        <dbReference type="Proteomes" id="UP000255505"/>
    </source>
</evidence>
<dbReference type="Pfam" id="PF00271">
    <property type="entry name" value="Helicase_C"/>
    <property type="match status" value="1"/>
</dbReference>
<dbReference type="Gene3D" id="3.40.50.300">
    <property type="entry name" value="P-loop containing nucleotide triphosphate hydrolases"/>
    <property type="match status" value="1"/>
</dbReference>
<dbReference type="AlphaFoldDB" id="A0A375IBD2"/>
<feature type="domain" description="Helicase ATP-binding" evidence="7">
    <location>
        <begin position="53"/>
        <end position="221"/>
    </location>
</feature>
<sequence>MTTQQLLTPHQSQYFAWLLTRRAAGDSVESLASTLVDSQVDLNPHQVDAALFACRNPLSRGVILADEVGLGKTIEAGLVISQRWAERRRKLLIIVPANLRKQWHQELQDKFGLQGQILEAKSYNAIRKQERQNPFLIASGPIICSYQFAKAKADDIKDIVWDLVVLDEAHRLRNAYKTSNVIAKTLKDALSRVHSKVLLTATPLQNSLLELYGLVSIIDDRVFGDLDSFRAQFTAQGREQAFGSLRERLAPVCKRTLRNEVQPYVSYTARTAIVQEFTPSSEERELSNLVAEYLRRPNLKALAQGQRQLISLVLWKLLASSTHAIAGALETMAKRLQGILDETPEVPDLAEDLDEDYESLDETADEWDSQGPDTTASGRSERDAITQEIEELCHFRTLATNIRDNAKGKALLAALDRAFAELNRLGAAKKAIIFTESKRTQEYLLKLLANTPYGDDIVLFNGTNSDQRAQAIYKDWLRRHEGTDRVTGSKTADTRAALVEHFKERGKLMIATEAGAEGINLQFCSLVINYDLPWNPQRIEQRIGRCHRYGQKFDVVVVNFLDRSNEADARVYELLAQKFQLFEGVFGASDEVLGAIGSGVDFERRIVEIYQNCRQPDEIKTRFEQLQLDLSNEINEAMVKTRQLLLENFDEEVQDKLRIRAEDSRNTRNRFERLLLDLTRAELGDCAAFDDNGFELYRAPDRMGSSGIAGVELGRYELPRRSGDAHLYRVNHPLAMWVTERAKARALDGTRLVFDYAAYGSQVSTLKTYRGKVGWLSVRLISVEALGRKEQHLLVVASTADGLLLPEDDPEKLLRLPATQRAPTLFNAADAALLADVETRKTALLRDINQRNLGYFEQEVQKLDAWADDLRLGLEQEIKGIDREIKEMRRSAATSPTLEEKLSWQKKQREMEAKRSKLRRELFARQDEVEAQRNDLINELELQLQQQVEERTLFTVEWELV</sequence>
<dbReference type="InterPro" id="IPR000330">
    <property type="entry name" value="SNF2_N"/>
</dbReference>
<dbReference type="Gene3D" id="3.40.50.10810">
    <property type="entry name" value="Tandem AAA-ATPase domain"/>
    <property type="match status" value="1"/>
</dbReference>
<keyword evidence="2" id="KW-0378">Hydrolase</keyword>
<dbReference type="InterPro" id="IPR057342">
    <property type="entry name" value="DEXDc_RapA"/>
</dbReference>
<dbReference type="GO" id="GO:0005524">
    <property type="term" value="F:ATP binding"/>
    <property type="evidence" value="ECO:0007669"/>
    <property type="project" value="UniProtKB-KW"/>
</dbReference>
<dbReference type="SMART" id="SM00487">
    <property type="entry name" value="DEXDc"/>
    <property type="match status" value="1"/>
</dbReference>
<keyword evidence="3" id="KW-0347">Helicase</keyword>
<evidence type="ECO:0008006" key="11">
    <source>
        <dbReference type="Google" id="ProtNLM"/>
    </source>
</evidence>
<protein>
    <recommendedName>
        <fullName evidence="11">DEAD/DEAH box helicase</fullName>
    </recommendedName>
</protein>